<dbReference type="Gene3D" id="2.60.40.10">
    <property type="entry name" value="Immunoglobulins"/>
    <property type="match status" value="1"/>
</dbReference>
<dbReference type="OrthoDB" id="127163at2"/>
<feature type="domain" description="Apiosidase-like catalytic" evidence="1">
    <location>
        <begin position="108"/>
        <end position="340"/>
    </location>
</feature>
<dbReference type="InterPro" id="IPR025277">
    <property type="entry name" value="Apiosidase-like_cat_dom"/>
</dbReference>
<dbReference type="RefSeq" id="WP_089773458.1">
    <property type="nucleotide sequence ID" value="NZ_FNTX01000002.1"/>
</dbReference>
<dbReference type="AlphaFoldDB" id="A0A1H5KY40"/>
<gene>
    <name evidence="4" type="ORF">SAMN04488554_2511</name>
</gene>
<accession>A0A1H5KY40</accession>
<dbReference type="GO" id="GO:0005975">
    <property type="term" value="P:carbohydrate metabolic process"/>
    <property type="evidence" value="ECO:0007669"/>
    <property type="project" value="UniProtKB-ARBA"/>
</dbReference>
<feature type="domain" description="DUF5605" evidence="3">
    <location>
        <begin position="412"/>
        <end position="477"/>
    </location>
</feature>
<dbReference type="STRING" id="648782.SAMN04488554_2511"/>
<dbReference type="Gene3D" id="2.60.40.3950">
    <property type="match status" value="1"/>
</dbReference>
<reference evidence="5" key="1">
    <citation type="submission" date="2016-10" db="EMBL/GenBank/DDBJ databases">
        <authorList>
            <person name="Varghese N."/>
            <person name="Submissions S."/>
        </authorList>
    </citation>
    <scope>NUCLEOTIDE SEQUENCE [LARGE SCALE GENOMIC DNA]</scope>
    <source>
        <strain evidence="5">DSM 21368</strain>
    </source>
</reference>
<dbReference type="Pfam" id="PF16586">
    <property type="entry name" value="DUF5060"/>
    <property type="match status" value="1"/>
</dbReference>
<dbReference type="PANTHER" id="PTHR37836">
    <property type="entry name" value="LMO1036 PROTEIN"/>
    <property type="match status" value="1"/>
</dbReference>
<dbReference type="InterPro" id="IPR013783">
    <property type="entry name" value="Ig-like_fold"/>
</dbReference>
<evidence type="ECO:0000259" key="1">
    <source>
        <dbReference type="Pfam" id="PF13204"/>
    </source>
</evidence>
<dbReference type="PANTHER" id="PTHR37836:SF2">
    <property type="entry name" value="DUF4038 DOMAIN-CONTAINING PROTEIN"/>
    <property type="match status" value="1"/>
</dbReference>
<name>A0A1H5KY40_9MICO</name>
<evidence type="ECO:0008006" key="6">
    <source>
        <dbReference type="Google" id="ProtNLM"/>
    </source>
</evidence>
<dbReference type="Gene3D" id="3.20.20.80">
    <property type="entry name" value="Glycosidases"/>
    <property type="match status" value="1"/>
</dbReference>
<keyword evidence="5" id="KW-1185">Reference proteome</keyword>
<proteinExistence type="predicted"/>
<dbReference type="SUPFAM" id="SSF51445">
    <property type="entry name" value="(Trans)glycosidases"/>
    <property type="match status" value="1"/>
</dbReference>
<protein>
    <recommendedName>
        <fullName evidence="6">DUF4038 domain-containing protein</fullName>
    </recommendedName>
</protein>
<evidence type="ECO:0000313" key="4">
    <source>
        <dbReference type="EMBL" id="SEE69716.1"/>
    </source>
</evidence>
<dbReference type="Pfam" id="PF18310">
    <property type="entry name" value="DUF5605"/>
    <property type="match status" value="1"/>
</dbReference>
<evidence type="ECO:0000259" key="3">
    <source>
        <dbReference type="Pfam" id="PF18310"/>
    </source>
</evidence>
<dbReference type="InterPro" id="IPR032260">
    <property type="entry name" value="DUF5060"/>
</dbReference>
<dbReference type="Pfam" id="PF13204">
    <property type="entry name" value="Apiosidase"/>
    <property type="match status" value="1"/>
</dbReference>
<dbReference type="EMBL" id="FNTX01000002">
    <property type="protein sequence ID" value="SEE69716.1"/>
    <property type="molecule type" value="Genomic_DNA"/>
</dbReference>
<dbReference type="InterPro" id="IPR017853">
    <property type="entry name" value="GH"/>
</dbReference>
<organism evidence="4 5">
    <name type="scientific">Ruania alba</name>
    <dbReference type="NCBI Taxonomy" id="648782"/>
    <lineage>
        <taxon>Bacteria</taxon>
        <taxon>Bacillati</taxon>
        <taxon>Actinomycetota</taxon>
        <taxon>Actinomycetes</taxon>
        <taxon>Micrococcales</taxon>
        <taxon>Ruaniaceae</taxon>
        <taxon>Ruania</taxon>
    </lineage>
</organism>
<dbReference type="InterPro" id="IPR041239">
    <property type="entry name" value="DUF5605"/>
</dbReference>
<feature type="domain" description="DUF5060" evidence="2">
    <location>
        <begin position="26"/>
        <end position="73"/>
    </location>
</feature>
<evidence type="ECO:0000313" key="5">
    <source>
        <dbReference type="Proteomes" id="UP000199220"/>
    </source>
</evidence>
<dbReference type="Proteomes" id="UP000199220">
    <property type="component" value="Unassembled WGS sequence"/>
</dbReference>
<evidence type="ECO:0000259" key="2">
    <source>
        <dbReference type="Pfam" id="PF16586"/>
    </source>
</evidence>
<sequence length="511" mass="57460">MPQQTAHVNQPYEIELVGPEHAIRADQVPFQAAFTHESGRSMTVLGFWDGERRYLARIAPPLNGRWTWRTTSDAAELDDQSGEFTAVPAEPDESRAAHGVVRVNSRFHFAHEDGTPFRPVGATVYNWIHQDEPLRTETVASLSEAGLNKLRFMVFPQAGGYVEHVPELMPFEKTADGWDVGRPSIEFFRRLDSLVADLGNHGIEADVLIFDAYDRGVFGLNELTEEQDAAYLRYLVARLGAYPNVWWSLCNEFDQMTDRPAERWTRAGELLAEIDAHDHLRSIHNWIELYDYNQPWVTHASIQNGFATEALGRASLYRDVYGKPVVLDEIKYEGDCPERWGQLSGQELVDRFWITTSSGCYASHGESFVTESGSLHIVEGGRLRGESPVRLGFLREVLEGLNVPGLDPIDKWDDPACVVGTPREQYLVYLGREAPAEWTFRLPQGHSGDRLEVGDDFAVEIIDTWNMTRTPAPETFTLTEVQRNDAYATDNAPLSLPEGEAIALLITRAAA</sequence>